<accession>S8CUL6</accession>
<feature type="coiled-coil region" evidence="1">
    <location>
        <begin position="100"/>
        <end position="127"/>
    </location>
</feature>
<dbReference type="InterPro" id="IPR010684">
    <property type="entry name" value="RNA_pol_II_trans_fac_SIII_A"/>
</dbReference>
<keyword evidence="3" id="KW-1185">Reference proteome</keyword>
<dbReference type="PANTHER" id="PTHR47543">
    <property type="entry name" value="OS08G0169600 PROTEIN"/>
    <property type="match status" value="1"/>
</dbReference>
<dbReference type="OrthoDB" id="21513at2759"/>
<evidence type="ECO:0008006" key="4">
    <source>
        <dbReference type="Google" id="ProtNLM"/>
    </source>
</evidence>
<dbReference type="AlphaFoldDB" id="S8CUL6"/>
<evidence type="ECO:0000313" key="3">
    <source>
        <dbReference type="Proteomes" id="UP000015453"/>
    </source>
</evidence>
<dbReference type="PANTHER" id="PTHR47543:SF2">
    <property type="entry name" value="RNA POLYMERASE II TRANSCRIPTION FACTOR SIII SUBUNIT A"/>
    <property type="match status" value="1"/>
</dbReference>
<evidence type="ECO:0000313" key="2">
    <source>
        <dbReference type="EMBL" id="EPS68581.1"/>
    </source>
</evidence>
<sequence>MRSSVPSLVDLCVQLAIDNIRFLGDVGVTEFHLLDRILSHCTPDQLMHIENCTEDRDLSPVTDKLWKKFFKLQFGADSMNFVVEKMKQKNVNFSWRRLYKAKLQEREEATEKSLARIKKRYEEENAKKQSRQVQVCMKVPPSSKRSFYGGFSADSMYDTKSSLMKKARKEFVNCREVKNLASMKTMVHRNNRLV</sequence>
<dbReference type="Pfam" id="PF06881">
    <property type="entry name" value="Elongin_A"/>
    <property type="match status" value="1"/>
</dbReference>
<dbReference type="EMBL" id="AUSU01002548">
    <property type="protein sequence ID" value="EPS68581.1"/>
    <property type="molecule type" value="Genomic_DNA"/>
</dbReference>
<gene>
    <name evidence="2" type="ORF">M569_06188</name>
</gene>
<dbReference type="GO" id="GO:0006368">
    <property type="term" value="P:transcription elongation by RNA polymerase II"/>
    <property type="evidence" value="ECO:0007669"/>
    <property type="project" value="InterPro"/>
</dbReference>
<dbReference type="Gene3D" id="6.10.250.3180">
    <property type="match status" value="1"/>
</dbReference>
<name>S8CUL6_9LAMI</name>
<reference evidence="2 3" key="1">
    <citation type="journal article" date="2013" name="BMC Genomics">
        <title>The miniature genome of a carnivorous plant Genlisea aurea contains a low number of genes and short non-coding sequences.</title>
        <authorList>
            <person name="Leushkin E.V."/>
            <person name="Sutormin R.A."/>
            <person name="Nabieva E.R."/>
            <person name="Penin A.A."/>
            <person name="Kondrashov A.S."/>
            <person name="Logacheva M.D."/>
        </authorList>
    </citation>
    <scope>NUCLEOTIDE SEQUENCE [LARGE SCALE GENOMIC DNA]</scope>
</reference>
<feature type="non-terminal residue" evidence="2">
    <location>
        <position position="194"/>
    </location>
</feature>
<dbReference type="Proteomes" id="UP000015453">
    <property type="component" value="Unassembled WGS sequence"/>
</dbReference>
<protein>
    <recommendedName>
        <fullName evidence="4">Elongin-A</fullName>
    </recommendedName>
</protein>
<keyword evidence="1" id="KW-0175">Coiled coil</keyword>
<evidence type="ECO:0000256" key="1">
    <source>
        <dbReference type="SAM" id="Coils"/>
    </source>
</evidence>
<comment type="caution">
    <text evidence="2">The sequence shown here is derived from an EMBL/GenBank/DDBJ whole genome shotgun (WGS) entry which is preliminary data.</text>
</comment>
<proteinExistence type="predicted"/>
<organism evidence="2 3">
    <name type="scientific">Genlisea aurea</name>
    <dbReference type="NCBI Taxonomy" id="192259"/>
    <lineage>
        <taxon>Eukaryota</taxon>
        <taxon>Viridiplantae</taxon>
        <taxon>Streptophyta</taxon>
        <taxon>Embryophyta</taxon>
        <taxon>Tracheophyta</taxon>
        <taxon>Spermatophyta</taxon>
        <taxon>Magnoliopsida</taxon>
        <taxon>eudicotyledons</taxon>
        <taxon>Gunneridae</taxon>
        <taxon>Pentapetalae</taxon>
        <taxon>asterids</taxon>
        <taxon>lamiids</taxon>
        <taxon>Lamiales</taxon>
        <taxon>Lentibulariaceae</taxon>
        <taxon>Genlisea</taxon>
    </lineage>
</organism>
<dbReference type="GO" id="GO:0070449">
    <property type="term" value="C:elongin complex"/>
    <property type="evidence" value="ECO:0007669"/>
    <property type="project" value="InterPro"/>
</dbReference>